<accession>A0ACB8AHZ0</accession>
<evidence type="ECO:0000313" key="2">
    <source>
        <dbReference type="Proteomes" id="UP000790377"/>
    </source>
</evidence>
<sequence>MYLDMFSTLIDSWAAAIIPHRISAGVSMPSQRPIISINTSFPPRPSKYTTASSCSSSFISFLLPCTTDRNRPRIIFAAFSTPFPFHPPFCLPIPLVLLEYRPSRVGFDVNMTNPSAISSPIPNSPLYVRLYRRCPPIINPSTTTALHLEKPPLILALIDAAISIAHTFRSTCAIWSAYRCFRSAKYQFVQGHHSVRVMLLPVMPSSECFTNLLIRYI</sequence>
<gene>
    <name evidence="1" type="ORF">BJ138DRAFT_1148104</name>
</gene>
<dbReference type="EMBL" id="MU267649">
    <property type="protein sequence ID" value="KAH7912529.1"/>
    <property type="molecule type" value="Genomic_DNA"/>
</dbReference>
<keyword evidence="2" id="KW-1185">Reference proteome</keyword>
<protein>
    <submittedName>
        <fullName evidence="1">Uncharacterized protein</fullName>
    </submittedName>
</protein>
<comment type="caution">
    <text evidence="1">The sequence shown here is derived from an EMBL/GenBank/DDBJ whole genome shotgun (WGS) entry which is preliminary data.</text>
</comment>
<organism evidence="1 2">
    <name type="scientific">Hygrophoropsis aurantiaca</name>
    <dbReference type="NCBI Taxonomy" id="72124"/>
    <lineage>
        <taxon>Eukaryota</taxon>
        <taxon>Fungi</taxon>
        <taxon>Dikarya</taxon>
        <taxon>Basidiomycota</taxon>
        <taxon>Agaricomycotina</taxon>
        <taxon>Agaricomycetes</taxon>
        <taxon>Agaricomycetidae</taxon>
        <taxon>Boletales</taxon>
        <taxon>Coniophorineae</taxon>
        <taxon>Hygrophoropsidaceae</taxon>
        <taxon>Hygrophoropsis</taxon>
    </lineage>
</organism>
<proteinExistence type="predicted"/>
<reference evidence="1" key="1">
    <citation type="journal article" date="2021" name="New Phytol.">
        <title>Evolutionary innovations through gain and loss of genes in the ectomycorrhizal Boletales.</title>
        <authorList>
            <person name="Wu G."/>
            <person name="Miyauchi S."/>
            <person name="Morin E."/>
            <person name="Kuo A."/>
            <person name="Drula E."/>
            <person name="Varga T."/>
            <person name="Kohler A."/>
            <person name="Feng B."/>
            <person name="Cao Y."/>
            <person name="Lipzen A."/>
            <person name="Daum C."/>
            <person name="Hundley H."/>
            <person name="Pangilinan J."/>
            <person name="Johnson J."/>
            <person name="Barry K."/>
            <person name="LaButti K."/>
            <person name="Ng V."/>
            <person name="Ahrendt S."/>
            <person name="Min B."/>
            <person name="Choi I.G."/>
            <person name="Park H."/>
            <person name="Plett J.M."/>
            <person name="Magnuson J."/>
            <person name="Spatafora J.W."/>
            <person name="Nagy L.G."/>
            <person name="Henrissat B."/>
            <person name="Grigoriev I.V."/>
            <person name="Yang Z.L."/>
            <person name="Xu J."/>
            <person name="Martin F.M."/>
        </authorList>
    </citation>
    <scope>NUCLEOTIDE SEQUENCE</scope>
    <source>
        <strain evidence="1">ATCC 28755</strain>
    </source>
</reference>
<dbReference type="Proteomes" id="UP000790377">
    <property type="component" value="Unassembled WGS sequence"/>
</dbReference>
<evidence type="ECO:0000313" key="1">
    <source>
        <dbReference type="EMBL" id="KAH7912529.1"/>
    </source>
</evidence>
<name>A0ACB8AHZ0_9AGAM</name>